<evidence type="ECO:0000256" key="2">
    <source>
        <dbReference type="ARBA" id="ARBA00022737"/>
    </source>
</evidence>
<dbReference type="RefSeq" id="XP_020042740.2">
    <property type="nucleotide sequence ID" value="XM_020187151.2"/>
</dbReference>
<sequence length="483" mass="54589">MSMKAPPTLLQLAGQSLLRNEVLAISALEKLPMELFPPLFMEAFTRRCTGIVKAMVQAWPFLCLPLGALMKTRDVVTLQVALDGLDMLLGQQVRPRRWKLQVLDLRNVHLNFWKIWSGNMANACSTEAKSKKKKRPTEQNGPRMGEKQPLTVLVDVCLKQSILDAFLSYLLLWVQERKGLLQLGCRKLKISTVHIQSIRKVLEVLQLDWMQEVQVNCTWQLSTLAAFAPYLGQMRNLLKLLLSHIKVPASISPEEQKQLVVQFTSQLLNLACLQELSLDSVSFLEGHLDQVLRCLRTPLEALSMTDCQLAESDLKHLSQCPSIRQLKHLNLSGVTLTRFSPEPLRVLLERVSDTLKTLDLEDCGIRDSQLTALLPALSRCHQLTTFNYLRNPMSVAVLEKLLCHTIQLGHLSLEMYSTPLEVYGVHGAHYRRRLGQLRDELALIVKPSNHPRTVWFSTIPCPLCGNQALYEPGPNQCRGCSSI</sequence>
<dbReference type="PANTHER" id="PTHR14224:SF19">
    <property type="entry name" value="PRAME FAMILY MEMBER 11-RELATED"/>
    <property type="match status" value="1"/>
</dbReference>
<keyword evidence="1" id="KW-0433">Leucine-rich repeat</keyword>
<dbReference type="FunFam" id="3.80.10.10:FF:000354">
    <property type="entry name" value="Melanoma antigen preferentially expressed in tumors"/>
    <property type="match status" value="1"/>
</dbReference>
<name>A0A8B7WGJ5_CASCN</name>
<keyword evidence="3" id="KW-1185">Reference proteome</keyword>
<proteinExistence type="predicted"/>
<dbReference type="PANTHER" id="PTHR14224">
    <property type="entry name" value="SIMILAR TO PREFERENTIALLY EXPRESSED ANTIGEN IN MELANOMA-LIKE 3"/>
    <property type="match status" value="1"/>
</dbReference>
<dbReference type="SUPFAM" id="SSF52047">
    <property type="entry name" value="RNI-like"/>
    <property type="match status" value="2"/>
</dbReference>
<accession>A0A8B7WGJ5</accession>
<dbReference type="GO" id="GO:0005737">
    <property type="term" value="C:cytoplasm"/>
    <property type="evidence" value="ECO:0007669"/>
    <property type="project" value="TreeGrafter"/>
</dbReference>
<keyword evidence="2" id="KW-0677">Repeat</keyword>
<dbReference type="Gene3D" id="3.80.10.10">
    <property type="entry name" value="Ribonuclease Inhibitor"/>
    <property type="match status" value="2"/>
</dbReference>
<dbReference type="GeneID" id="109701619"/>
<dbReference type="OrthoDB" id="9709435at2759"/>
<dbReference type="InterPro" id="IPR032675">
    <property type="entry name" value="LRR_dom_sf"/>
</dbReference>
<dbReference type="InterPro" id="IPR050694">
    <property type="entry name" value="LRRC14/PRAME"/>
</dbReference>
<evidence type="ECO:0000313" key="4">
    <source>
        <dbReference type="RefSeq" id="XP_020042740.2"/>
    </source>
</evidence>
<evidence type="ECO:0000313" key="3">
    <source>
        <dbReference type="Proteomes" id="UP001732720"/>
    </source>
</evidence>
<organism evidence="4">
    <name type="scientific">Castor canadensis</name>
    <name type="common">American beaver</name>
    <dbReference type="NCBI Taxonomy" id="51338"/>
    <lineage>
        <taxon>Eukaryota</taxon>
        <taxon>Metazoa</taxon>
        <taxon>Chordata</taxon>
        <taxon>Craniata</taxon>
        <taxon>Vertebrata</taxon>
        <taxon>Euteleostomi</taxon>
        <taxon>Mammalia</taxon>
        <taxon>Eutheria</taxon>
        <taxon>Euarchontoglires</taxon>
        <taxon>Glires</taxon>
        <taxon>Rodentia</taxon>
        <taxon>Castorimorpha</taxon>
        <taxon>Castoridae</taxon>
        <taxon>Castor</taxon>
    </lineage>
</organism>
<evidence type="ECO:0000256" key="1">
    <source>
        <dbReference type="ARBA" id="ARBA00022614"/>
    </source>
</evidence>
<dbReference type="KEGG" id="ccan:109701619"/>
<gene>
    <name evidence="4" type="primary">LOC109701619</name>
</gene>
<protein>
    <submittedName>
        <fullName evidence="4">PRAME family member 12-like</fullName>
    </submittedName>
</protein>
<reference evidence="4" key="1">
    <citation type="submission" date="2025-08" db="UniProtKB">
        <authorList>
            <consortium name="RefSeq"/>
        </authorList>
    </citation>
    <scope>IDENTIFICATION</scope>
</reference>
<dbReference type="Proteomes" id="UP001732720">
    <property type="component" value="Chromosome 7"/>
</dbReference>